<name>A0ABW3FEA1_9HYPH</name>
<dbReference type="EMBL" id="JBHTJV010000006">
    <property type="protein sequence ID" value="MFD0916510.1"/>
    <property type="molecule type" value="Genomic_DNA"/>
</dbReference>
<keyword evidence="3" id="KW-1185">Reference proteome</keyword>
<reference evidence="3" key="1">
    <citation type="journal article" date="2019" name="Int. J. Syst. Evol. Microbiol.">
        <title>The Global Catalogue of Microorganisms (GCM) 10K type strain sequencing project: providing services to taxonomists for standard genome sequencing and annotation.</title>
        <authorList>
            <consortium name="The Broad Institute Genomics Platform"/>
            <consortium name="The Broad Institute Genome Sequencing Center for Infectious Disease"/>
            <person name="Wu L."/>
            <person name="Ma J."/>
        </authorList>
    </citation>
    <scope>NUCLEOTIDE SEQUENCE [LARGE SCALE GENOMIC DNA]</scope>
    <source>
        <strain evidence="3">CCUG 60023</strain>
    </source>
</reference>
<protein>
    <submittedName>
        <fullName evidence="2">Uncharacterized protein</fullName>
    </submittedName>
</protein>
<comment type="caution">
    <text evidence="2">The sequence shown here is derived from an EMBL/GenBank/DDBJ whole genome shotgun (WGS) entry which is preliminary data.</text>
</comment>
<proteinExistence type="predicted"/>
<accession>A0ABW3FEA1</accession>
<evidence type="ECO:0000313" key="2">
    <source>
        <dbReference type="EMBL" id="MFD0916510.1"/>
    </source>
</evidence>
<feature type="region of interest" description="Disordered" evidence="1">
    <location>
        <begin position="17"/>
        <end position="44"/>
    </location>
</feature>
<sequence>MTELSNKKTYLAVVESSVKSDTQISEKFDGQTSEPQTPANTKDDCRTDKCIMNSRIPNANYSSAVDAFKKMEALEQQSDIGLQIVQLAAMHAAYLVYYPFRNDETAWCSFLSELGITLKGQTRHVISPLLDCLFASSKSSACKSKKSMWSSSITHAAKNDIEPDKFKKFIQTSGGIAKSAKAARKLKLTKDDRLKAAEAAHEAELRFRARAPNLLLQTSQFVDSLSVGFNIVVVEKKASGKASILARLEDSSVTAHQKFLKLITKK</sequence>
<evidence type="ECO:0000256" key="1">
    <source>
        <dbReference type="SAM" id="MobiDB-lite"/>
    </source>
</evidence>
<evidence type="ECO:0000313" key="3">
    <source>
        <dbReference type="Proteomes" id="UP001597101"/>
    </source>
</evidence>
<organism evidence="2 3">
    <name type="scientific">Pseudahrensia aquimaris</name>
    <dbReference type="NCBI Taxonomy" id="744461"/>
    <lineage>
        <taxon>Bacteria</taxon>
        <taxon>Pseudomonadati</taxon>
        <taxon>Pseudomonadota</taxon>
        <taxon>Alphaproteobacteria</taxon>
        <taxon>Hyphomicrobiales</taxon>
        <taxon>Ahrensiaceae</taxon>
        <taxon>Pseudahrensia</taxon>
    </lineage>
</organism>
<feature type="compositionally biased region" description="Polar residues" evidence="1">
    <location>
        <begin position="30"/>
        <end position="40"/>
    </location>
</feature>
<dbReference type="RefSeq" id="WP_377212373.1">
    <property type="nucleotide sequence ID" value="NZ_JBHTJV010000006.1"/>
</dbReference>
<dbReference type="Proteomes" id="UP001597101">
    <property type="component" value="Unassembled WGS sequence"/>
</dbReference>
<gene>
    <name evidence="2" type="ORF">ACFQ14_08835</name>
</gene>